<feature type="coiled-coil region" evidence="3">
    <location>
        <begin position="237"/>
        <end position="304"/>
    </location>
</feature>
<protein>
    <recommendedName>
        <fullName evidence="4">ABC transporter domain-containing protein</fullName>
    </recommendedName>
</protein>
<keyword evidence="1" id="KW-0547">Nucleotide-binding</keyword>
<keyword evidence="6" id="KW-1185">Reference proteome</keyword>
<dbReference type="InterPro" id="IPR051309">
    <property type="entry name" value="ABCF_ATPase"/>
</dbReference>
<evidence type="ECO:0000256" key="2">
    <source>
        <dbReference type="ARBA" id="ARBA00022840"/>
    </source>
</evidence>
<comment type="caution">
    <text evidence="5">The sequence shown here is derived from an EMBL/GenBank/DDBJ whole genome shotgun (WGS) entry which is preliminary data.</text>
</comment>
<feature type="domain" description="ABC transporter" evidence="4">
    <location>
        <begin position="329"/>
        <end position="529"/>
    </location>
</feature>
<dbReference type="InterPro" id="IPR027417">
    <property type="entry name" value="P-loop_NTPase"/>
</dbReference>
<dbReference type="PROSITE" id="PS50893">
    <property type="entry name" value="ABC_TRANSPORTER_2"/>
    <property type="match status" value="2"/>
</dbReference>
<keyword evidence="3" id="KW-0175">Coiled coil</keyword>
<name>A0A1E5H3X6_9ENTE</name>
<dbReference type="InterPro" id="IPR003593">
    <property type="entry name" value="AAA+_ATPase"/>
</dbReference>
<dbReference type="SMART" id="SM00382">
    <property type="entry name" value="AAA"/>
    <property type="match status" value="2"/>
</dbReference>
<keyword evidence="2" id="KW-0067">ATP-binding</keyword>
<dbReference type="Pfam" id="PF12848">
    <property type="entry name" value="ABC_tran_Xtn"/>
    <property type="match status" value="1"/>
</dbReference>
<proteinExistence type="predicted"/>
<dbReference type="InterPro" id="IPR003439">
    <property type="entry name" value="ABC_transporter-like_ATP-bd"/>
</dbReference>
<dbReference type="CDD" id="cd03221">
    <property type="entry name" value="ABCF_EF-3"/>
    <property type="match status" value="2"/>
</dbReference>
<dbReference type="EMBL" id="MIJY01000003">
    <property type="protein sequence ID" value="OEG19677.1"/>
    <property type="molecule type" value="Genomic_DNA"/>
</dbReference>
<dbReference type="AlphaFoldDB" id="A0A1E5H3X6"/>
<gene>
    <name evidence="5" type="ORF">BCR25_14605</name>
</gene>
<accession>A0A1E5H3X6</accession>
<evidence type="ECO:0000259" key="4">
    <source>
        <dbReference type="PROSITE" id="PS50893"/>
    </source>
</evidence>
<feature type="domain" description="ABC transporter" evidence="4">
    <location>
        <begin position="3"/>
        <end position="255"/>
    </location>
</feature>
<dbReference type="FunFam" id="3.40.50.300:FF:000011">
    <property type="entry name" value="Putative ABC transporter ATP-binding component"/>
    <property type="match status" value="1"/>
</dbReference>
<evidence type="ECO:0000256" key="1">
    <source>
        <dbReference type="ARBA" id="ARBA00022741"/>
    </source>
</evidence>
<reference evidence="6" key="1">
    <citation type="submission" date="2016-09" db="EMBL/GenBank/DDBJ databases">
        <authorList>
            <person name="Gulvik C.A."/>
        </authorList>
    </citation>
    <scope>NUCLEOTIDE SEQUENCE [LARGE SCALE GENOMIC DNA]</scope>
    <source>
        <strain evidence="6">LMG 8895</strain>
    </source>
</reference>
<dbReference type="OrthoDB" id="9760950at2"/>
<dbReference type="NCBIfam" id="NF000355">
    <property type="entry name" value="ribo_prot_ABC_F"/>
    <property type="match status" value="1"/>
</dbReference>
<evidence type="ECO:0000313" key="6">
    <source>
        <dbReference type="Proteomes" id="UP000095094"/>
    </source>
</evidence>
<dbReference type="PANTHER" id="PTHR42855:SF2">
    <property type="entry name" value="DRUG RESISTANCE ABC TRANSPORTER,ATP-BINDING PROTEIN"/>
    <property type="match status" value="1"/>
</dbReference>
<dbReference type="Gene3D" id="3.40.50.300">
    <property type="entry name" value="P-loop containing nucleotide triphosphate hydrolases"/>
    <property type="match status" value="2"/>
</dbReference>
<dbReference type="InterPro" id="IPR032781">
    <property type="entry name" value="ABC_tran_Xtn"/>
</dbReference>
<dbReference type="Proteomes" id="UP000095094">
    <property type="component" value="Unassembled WGS sequence"/>
</dbReference>
<dbReference type="PATRIC" id="fig|332950.4.peg.1267"/>
<evidence type="ECO:0000313" key="5">
    <source>
        <dbReference type="EMBL" id="OEG19677.1"/>
    </source>
</evidence>
<dbReference type="SUPFAM" id="SSF52540">
    <property type="entry name" value="P-loop containing nucleoside triphosphate hydrolases"/>
    <property type="match status" value="2"/>
</dbReference>
<sequence length="529" mass="60731">MLVQIQNIKKNYGGVPLFDSLDLQIDAGEKIGLIGLNGSGKSTLLNVITGLETVDSGTVSRKKNSHIGYLRQLPEATIENVKDYLLATFTTLLAIQKQLTQLEQQMADPECNLEQTLVRYGQKQEEFLQAGGYEMENRLSMIANGLTISHLLPKNLSDLSGGELTIVALARILMQENDLVLLDEPTNHLDTQRIAWLESYLAHEKIAYLIVSHDRLFLDNVVHRIIELEDGHALAYKGNYSEYKKQKEEQLEKLKKDFAEQEKEVKKIKLAIRRFRQWGHEGDNEKFFKKAKQLEKRLEKIQTITKPKEEVSKIGKSFKETARSGKEVLQFEKVSKSYEGHHLFREADFSLFWQERIAVIGENGAGKSTLLKLALGMEPVDEGQIRRGTNLKIGYLAQVINYQKPKQTILQNFSEACSLMEQESRQILAKYSFYKEDVTKQIRFLSGGEKIRLELAKLMYSETNFLVLDEPTNHLDIETREEIEEILQLFKGTLMVVSHDRFFLQKMADTFLIVEHQKVRKKSSDFLSI</sequence>
<dbReference type="GO" id="GO:0016887">
    <property type="term" value="F:ATP hydrolysis activity"/>
    <property type="evidence" value="ECO:0007669"/>
    <property type="project" value="InterPro"/>
</dbReference>
<organism evidence="5 6">
    <name type="scientific">Enterococcus termitis</name>
    <dbReference type="NCBI Taxonomy" id="332950"/>
    <lineage>
        <taxon>Bacteria</taxon>
        <taxon>Bacillati</taxon>
        <taxon>Bacillota</taxon>
        <taxon>Bacilli</taxon>
        <taxon>Lactobacillales</taxon>
        <taxon>Enterococcaceae</taxon>
        <taxon>Enterococcus</taxon>
    </lineage>
</organism>
<dbReference type="PANTHER" id="PTHR42855">
    <property type="entry name" value="ABC TRANSPORTER ATP-BINDING SUBUNIT"/>
    <property type="match status" value="1"/>
</dbReference>
<dbReference type="GO" id="GO:0005524">
    <property type="term" value="F:ATP binding"/>
    <property type="evidence" value="ECO:0007669"/>
    <property type="project" value="UniProtKB-KW"/>
</dbReference>
<dbReference type="Pfam" id="PF00005">
    <property type="entry name" value="ABC_tran"/>
    <property type="match status" value="2"/>
</dbReference>
<evidence type="ECO:0000256" key="3">
    <source>
        <dbReference type="SAM" id="Coils"/>
    </source>
</evidence>
<dbReference type="RefSeq" id="WP_069662292.1">
    <property type="nucleotide sequence ID" value="NZ_JBHUJJ010000001.1"/>
</dbReference>